<gene>
    <name evidence="1" type="ORF">KIN20_033102</name>
</gene>
<dbReference type="EMBL" id="JAHQIW010006932">
    <property type="protein sequence ID" value="KAJ1371199.1"/>
    <property type="molecule type" value="Genomic_DNA"/>
</dbReference>
<evidence type="ECO:0000313" key="1">
    <source>
        <dbReference type="EMBL" id="KAJ1371199.1"/>
    </source>
</evidence>
<proteinExistence type="predicted"/>
<keyword evidence="2" id="KW-1185">Reference proteome</keyword>
<dbReference type="Proteomes" id="UP001196413">
    <property type="component" value="Unassembled WGS sequence"/>
</dbReference>
<protein>
    <submittedName>
        <fullName evidence="1">Uncharacterized protein</fullName>
    </submittedName>
</protein>
<accession>A0AAD5R7Y0</accession>
<name>A0AAD5R7Y0_PARTN</name>
<reference evidence="1" key="1">
    <citation type="submission" date="2021-06" db="EMBL/GenBank/DDBJ databases">
        <title>Parelaphostrongylus tenuis whole genome reference sequence.</title>
        <authorList>
            <person name="Garwood T.J."/>
            <person name="Larsen P.A."/>
            <person name="Fountain-Jones N.M."/>
            <person name="Garbe J.R."/>
            <person name="Macchietto M.G."/>
            <person name="Kania S.A."/>
            <person name="Gerhold R.W."/>
            <person name="Richards J.E."/>
            <person name="Wolf T.M."/>
        </authorList>
    </citation>
    <scope>NUCLEOTIDE SEQUENCE</scope>
    <source>
        <strain evidence="1">MNPRO001-30</strain>
        <tissue evidence="1">Meninges</tissue>
    </source>
</reference>
<comment type="caution">
    <text evidence="1">The sequence shown here is derived from an EMBL/GenBank/DDBJ whole genome shotgun (WGS) entry which is preliminary data.</text>
</comment>
<feature type="non-terminal residue" evidence="1">
    <location>
        <position position="1"/>
    </location>
</feature>
<organism evidence="1 2">
    <name type="scientific">Parelaphostrongylus tenuis</name>
    <name type="common">Meningeal worm</name>
    <dbReference type="NCBI Taxonomy" id="148309"/>
    <lineage>
        <taxon>Eukaryota</taxon>
        <taxon>Metazoa</taxon>
        <taxon>Ecdysozoa</taxon>
        <taxon>Nematoda</taxon>
        <taxon>Chromadorea</taxon>
        <taxon>Rhabditida</taxon>
        <taxon>Rhabditina</taxon>
        <taxon>Rhabditomorpha</taxon>
        <taxon>Strongyloidea</taxon>
        <taxon>Metastrongylidae</taxon>
        <taxon>Parelaphostrongylus</taxon>
    </lineage>
</organism>
<dbReference type="AlphaFoldDB" id="A0AAD5R7Y0"/>
<sequence length="50" mass="5650">KAVGKPPVACSYWDCFSWNILKAVFEIAEANGKHAILRESFLKVNIEPEE</sequence>
<evidence type="ECO:0000313" key="2">
    <source>
        <dbReference type="Proteomes" id="UP001196413"/>
    </source>
</evidence>